<reference evidence="3 4" key="1">
    <citation type="journal article" date="2014" name="Genome Announc.">
        <title>Draft Genome Sequence of Bacteroides reticulotermitis Strain JCM 10512T, Isolated from the Gut of a Termite.</title>
        <authorList>
            <person name="Yuki M."/>
            <person name="Oshima K."/>
            <person name="Suda W."/>
            <person name="Sakamoto M."/>
            <person name="Iida T."/>
            <person name="Hattori M."/>
            <person name="Ohkuma M."/>
        </authorList>
    </citation>
    <scope>NUCLEOTIDE SEQUENCE [LARGE SCALE GENOMIC DNA]</scope>
    <source>
        <strain evidence="3 4">JCM 10512</strain>
    </source>
</reference>
<gene>
    <name evidence="3" type="ORF">JCM10512_478</name>
</gene>
<protein>
    <submittedName>
        <fullName evidence="3">Inosine-5'-monophosphate dehydrogenase</fullName>
    </submittedName>
</protein>
<keyword evidence="4" id="KW-1185">Reference proteome</keyword>
<dbReference type="PANTHER" id="PTHR11911">
    <property type="entry name" value="INOSINE-5-MONOPHOSPHATE DEHYDROGENASE RELATED"/>
    <property type="match status" value="1"/>
</dbReference>
<evidence type="ECO:0000313" key="3">
    <source>
        <dbReference type="EMBL" id="GAE82285.1"/>
    </source>
</evidence>
<evidence type="ECO:0000313" key="4">
    <source>
        <dbReference type="Proteomes" id="UP000019131"/>
    </source>
</evidence>
<dbReference type="GO" id="GO:0003938">
    <property type="term" value="F:IMP dehydrogenase activity"/>
    <property type="evidence" value="ECO:0007669"/>
    <property type="project" value="InterPro"/>
</dbReference>
<dbReference type="AlphaFoldDB" id="W4UM98"/>
<feature type="domain" description="IMP dehydrogenase/GMP reductase" evidence="2">
    <location>
        <begin position="12"/>
        <end position="62"/>
    </location>
</feature>
<dbReference type="PANTHER" id="PTHR11911:SF111">
    <property type="entry name" value="INOSINE-5'-MONOPHOSPHATE DEHYDROGENASE"/>
    <property type="match status" value="1"/>
</dbReference>
<comment type="similarity">
    <text evidence="1">Belongs to the IMPDH/GMPR family.</text>
</comment>
<sequence length="72" mass="7983">MSFIADKIVMDGLTYDDVLLIPAYSEVLPRTVDLTTKFSRNIELKVPFVTAAMDTVTEAKMLLPLHAKVVSV</sequence>
<dbReference type="GO" id="GO:0006183">
    <property type="term" value="P:GTP biosynthetic process"/>
    <property type="evidence" value="ECO:0007669"/>
    <property type="project" value="TreeGrafter"/>
</dbReference>
<dbReference type="EMBL" id="BAIV01000002">
    <property type="protein sequence ID" value="GAE82285.1"/>
    <property type="molecule type" value="Genomic_DNA"/>
</dbReference>
<dbReference type="InterPro" id="IPR001093">
    <property type="entry name" value="IMP_DH_GMPRt"/>
</dbReference>
<dbReference type="SUPFAM" id="SSF51412">
    <property type="entry name" value="Inosine monophosphate dehydrogenase (IMPDH)"/>
    <property type="match status" value="1"/>
</dbReference>
<dbReference type="Pfam" id="PF00478">
    <property type="entry name" value="IMPDH"/>
    <property type="match status" value="1"/>
</dbReference>
<dbReference type="Gene3D" id="3.20.20.70">
    <property type="entry name" value="Aldolase class I"/>
    <property type="match status" value="1"/>
</dbReference>
<dbReference type="InterPro" id="IPR013785">
    <property type="entry name" value="Aldolase_TIM"/>
</dbReference>
<dbReference type="STRING" id="1445607.JCM10512_478"/>
<organism evidence="3 4">
    <name type="scientific">Bacteroides reticulotermitis JCM 10512</name>
    <dbReference type="NCBI Taxonomy" id="1445607"/>
    <lineage>
        <taxon>Bacteria</taxon>
        <taxon>Pseudomonadati</taxon>
        <taxon>Bacteroidota</taxon>
        <taxon>Bacteroidia</taxon>
        <taxon>Bacteroidales</taxon>
        <taxon>Bacteroidaceae</taxon>
        <taxon>Bacteroides</taxon>
    </lineage>
</organism>
<evidence type="ECO:0000256" key="1">
    <source>
        <dbReference type="ARBA" id="ARBA00005502"/>
    </source>
</evidence>
<dbReference type="InterPro" id="IPR005990">
    <property type="entry name" value="IMP_DH"/>
</dbReference>
<comment type="caution">
    <text evidence="3">The sequence shown here is derived from an EMBL/GenBank/DDBJ whole genome shotgun (WGS) entry which is preliminary data.</text>
</comment>
<accession>W4UM98</accession>
<proteinExistence type="inferred from homology"/>
<name>W4UM98_9BACE</name>
<evidence type="ECO:0000259" key="2">
    <source>
        <dbReference type="Pfam" id="PF00478"/>
    </source>
</evidence>
<dbReference type="Proteomes" id="UP000019131">
    <property type="component" value="Unassembled WGS sequence"/>
</dbReference>